<sequence>MKGVTTLSALAAVALTLAACNPAPPAAPDTHDADVKAISDTEAQANQAWATKDPEKVLAFYADDAVLMTPGMDAVHGKDAVRTSLKAMLADPAVSLTFQSAKVDVAKSGDLAYTQGSYKLTVTDPATHKPVNDHGNYVTTFRKQADGSWKAEADIATSEVPPMPPPKKK</sequence>
<evidence type="ECO:0000259" key="3">
    <source>
        <dbReference type="Pfam" id="PF14534"/>
    </source>
</evidence>
<dbReference type="CDD" id="cd00531">
    <property type="entry name" value="NTF2_like"/>
    <property type="match status" value="1"/>
</dbReference>
<feature type="chain" id="PRO_5043380559" evidence="2">
    <location>
        <begin position="27"/>
        <end position="169"/>
    </location>
</feature>
<organism evidence="4">
    <name type="scientific">Telmatobacter sp. DSM 110680</name>
    <dbReference type="NCBI Taxonomy" id="3036704"/>
    <lineage>
        <taxon>Bacteria</taxon>
        <taxon>Pseudomonadati</taxon>
        <taxon>Acidobacteriota</taxon>
        <taxon>Terriglobia</taxon>
        <taxon>Terriglobales</taxon>
        <taxon>Acidobacteriaceae</taxon>
        <taxon>Telmatobacter</taxon>
    </lineage>
</organism>
<feature type="domain" description="DUF4440" evidence="3">
    <location>
        <begin position="38"/>
        <end position="150"/>
    </location>
</feature>
<dbReference type="Pfam" id="PF14534">
    <property type="entry name" value="DUF4440"/>
    <property type="match status" value="1"/>
</dbReference>
<evidence type="ECO:0000313" key="4">
    <source>
        <dbReference type="EMBL" id="XBH17126.1"/>
    </source>
</evidence>
<dbReference type="AlphaFoldDB" id="A0AAU7DIB6"/>
<proteinExistence type="predicted"/>
<dbReference type="SUPFAM" id="SSF54427">
    <property type="entry name" value="NTF2-like"/>
    <property type="match status" value="1"/>
</dbReference>
<dbReference type="Gene3D" id="3.10.450.50">
    <property type="match status" value="1"/>
</dbReference>
<dbReference type="InterPro" id="IPR011944">
    <property type="entry name" value="Steroid_delta5-4_isomerase"/>
</dbReference>
<dbReference type="PROSITE" id="PS51257">
    <property type="entry name" value="PROKAR_LIPOPROTEIN"/>
    <property type="match status" value="1"/>
</dbReference>
<gene>
    <name evidence="4" type="ORF">P8935_21480</name>
</gene>
<dbReference type="RefSeq" id="WP_348262356.1">
    <property type="nucleotide sequence ID" value="NZ_CP121196.1"/>
</dbReference>
<evidence type="ECO:0000256" key="1">
    <source>
        <dbReference type="SAM" id="MobiDB-lite"/>
    </source>
</evidence>
<dbReference type="InterPro" id="IPR032710">
    <property type="entry name" value="NTF2-like_dom_sf"/>
</dbReference>
<reference evidence="4" key="1">
    <citation type="submission" date="2023-03" db="EMBL/GenBank/DDBJ databases">
        <title>Edaphobacter sp.</title>
        <authorList>
            <person name="Huber K.J."/>
            <person name="Papendorf J."/>
            <person name="Pilke C."/>
            <person name="Bunk B."/>
            <person name="Sproeer C."/>
            <person name="Pester M."/>
        </authorList>
    </citation>
    <scope>NUCLEOTIDE SEQUENCE</scope>
    <source>
        <strain evidence="4">DSM 110680</strain>
    </source>
</reference>
<name>A0AAU7DIB6_9BACT</name>
<protein>
    <submittedName>
        <fullName evidence="4">SgcJ/EcaC family oxidoreductase</fullName>
    </submittedName>
</protein>
<feature type="region of interest" description="Disordered" evidence="1">
    <location>
        <begin position="147"/>
        <end position="169"/>
    </location>
</feature>
<dbReference type="NCBIfam" id="TIGR02246">
    <property type="entry name" value="SgcJ/EcaC family oxidoreductase"/>
    <property type="match status" value="1"/>
</dbReference>
<evidence type="ECO:0000256" key="2">
    <source>
        <dbReference type="SAM" id="SignalP"/>
    </source>
</evidence>
<accession>A0AAU7DIB6</accession>
<keyword evidence="2" id="KW-0732">Signal</keyword>
<feature type="signal peptide" evidence="2">
    <location>
        <begin position="1"/>
        <end position="26"/>
    </location>
</feature>
<dbReference type="EMBL" id="CP121196">
    <property type="protein sequence ID" value="XBH17126.1"/>
    <property type="molecule type" value="Genomic_DNA"/>
</dbReference>
<dbReference type="InterPro" id="IPR027843">
    <property type="entry name" value="DUF4440"/>
</dbReference>